<dbReference type="PANTHER" id="PTHR47331:SF1">
    <property type="entry name" value="GAG-LIKE PROTEIN"/>
    <property type="match status" value="1"/>
</dbReference>
<evidence type="ECO:0000259" key="1">
    <source>
        <dbReference type="PROSITE" id="PS50994"/>
    </source>
</evidence>
<evidence type="ECO:0000313" key="2">
    <source>
        <dbReference type="EnsemblMetazoa" id="AALFPA23_022689.P33677"/>
    </source>
</evidence>
<dbReference type="PROSITE" id="PS50994">
    <property type="entry name" value="INTEGRASE"/>
    <property type="match status" value="1"/>
</dbReference>
<dbReference type="SUPFAM" id="SSF53098">
    <property type="entry name" value="Ribonuclease H-like"/>
    <property type="match status" value="1"/>
</dbReference>
<sequence>MCGYTDAENAVRLQKSLTGKAYDAVKSRLMHPSNVKGVIDTLRMRFGQPEAIVHSLIAKITALPPLKEDKLETIMDFAVEVQNFCAIVDACEMEEHMYNVSLLHQLVCRLPPSIKLDWARYRYTLPRANLATFGNWIYSLAEAASTVTIPAIQDLKLSRNEPRPIKKSTGFLNAHLESTETDSKPDMETARKDAVTLHGKSGSIQTFAFLDEGSKLTLMDKDLADELELEGDESPLYLRWTGGTERCEKDSRVTTVTIAGTHDGAKSFKLDEVRTVNDLQLPRQSLNIGKMSEQYPYLRGLPIESYKGARPRILIGLKHAHVSLVLQCREGKLEQPIAIKTRLGWTVCGGSDGENVPNMVHYSFHVGSRDGHLDEDLHQAMKDYFALDSMGVAKPNEVLLSSEDQRSCRMLESLTHLNGDRYETGLLWRYDDIRLPNSRQMALRRYNLLEKRMAKTPELAKALDQKIAEYITKGYIRRLSKEEEDRPASRVWYLPVFPVFNPNKPAKIRIVWDAAATIFGMSLNSALLKGPDQLCSLYSILLQFREHPIGLTGDIREMFHQIQIREQDRSCQRFFWRNERGETTVFEMCVMTFGACCSPSSAQFVKNLNAERFIGRYPEAVDVIIKRHYVDDMLVSVKTEKEAITLANQVKYVHSQGGFEIRNWISNSPAVMRSLGEDEAKIKNLDLSAEMATEKVLGLWWCTEKDTLTYKVGWTRYDEVLLEEQRRPTKREVLRVLMSIFDPLGLIAHFLIYLKVLLQEIWRSGAQWDEKINDNLFLKWQTWLQVLPDVEGVQIPRCYHTRNPAACEIQLHTFVDASENGFAAVSYMRFSNGDEVECTLITAKTRVAPLKYLSIPRLELQAAVLGARLAQTISESLSIRATQRYFWTDSRDVLCWINSDHRRFSQFVAHRVSELLDTTEANNEPKRDRKLHYNDATKWQGRPDLTVNSRWFNGPHFLLKSEAYWPRQTQFNTSTLEELRPHVLAHIPTEMPVLRVTDYSNWRRLVTVIAFVLRFPDNCRRKLQHHPSRTGSLCTEEIRTAEECIIRQAQQDAFPEEINALMQSKRIARSSSLFKLTPFIDESGMLRMRGRTTICPFIAEEAKNPIILPRDHHTTTLIVRKYHDKYHHLNQETVVNELRQRFSISRLRTVCAKVRRNCQRCKNDRVVPSAPIMADLPEARLAVYSRPFTHVGIDYFGSMEVAIGRRVEKRWGMLATCMTTRAVHIEVAHSLSTDSCVMAIRNMIARRGIPRYIYCDRGTNFVGTSRELSRVEKELDHEAMMREFARSEIAWSFNPPLSPHMGGCWERLIRSVKNSLKSLNLPRRPSDEILRNALTEIENTLNSRPLTHIPIDDDAAPALTPNHILLGHSSGAKPLTTLDDSFTIVRQCWRTSQVIANQFWRRWIAEYLPEITRRTKWYVSSASPIKMGDIVVIVDSTFPRNCWPKGRVIATRPGRDGVVRSATVRTLTGVYERPVVKLAVLDVLREEM</sequence>
<dbReference type="InterPro" id="IPR001584">
    <property type="entry name" value="Integrase_cat-core"/>
</dbReference>
<dbReference type="Pfam" id="PF00078">
    <property type="entry name" value="RVT_1"/>
    <property type="match status" value="1"/>
</dbReference>
<dbReference type="InterPro" id="IPR005312">
    <property type="entry name" value="DUF1759"/>
</dbReference>
<dbReference type="GeneID" id="134291924"/>
<dbReference type="Pfam" id="PF05380">
    <property type="entry name" value="Peptidase_A17"/>
    <property type="match status" value="1"/>
</dbReference>
<proteinExistence type="predicted"/>
<dbReference type="Gene3D" id="3.30.420.10">
    <property type="entry name" value="Ribonuclease H-like superfamily/Ribonuclease H"/>
    <property type="match status" value="1"/>
</dbReference>
<dbReference type="Pfam" id="PF18701">
    <property type="entry name" value="DUF5641"/>
    <property type="match status" value="1"/>
</dbReference>
<keyword evidence="3" id="KW-1185">Reference proteome</keyword>
<dbReference type="Pfam" id="PF03564">
    <property type="entry name" value="DUF1759"/>
    <property type="match status" value="1"/>
</dbReference>
<organism evidence="2 3">
    <name type="scientific">Aedes albopictus</name>
    <name type="common">Asian tiger mosquito</name>
    <name type="synonym">Stegomyia albopicta</name>
    <dbReference type="NCBI Taxonomy" id="7160"/>
    <lineage>
        <taxon>Eukaryota</taxon>
        <taxon>Metazoa</taxon>
        <taxon>Ecdysozoa</taxon>
        <taxon>Arthropoda</taxon>
        <taxon>Hexapoda</taxon>
        <taxon>Insecta</taxon>
        <taxon>Pterygota</taxon>
        <taxon>Neoptera</taxon>
        <taxon>Endopterygota</taxon>
        <taxon>Diptera</taxon>
        <taxon>Nematocera</taxon>
        <taxon>Culicoidea</taxon>
        <taxon>Culicidae</taxon>
        <taxon>Culicinae</taxon>
        <taxon>Aedini</taxon>
        <taxon>Aedes</taxon>
        <taxon>Stegomyia</taxon>
    </lineage>
</organism>
<dbReference type="InterPro" id="IPR012337">
    <property type="entry name" value="RNaseH-like_sf"/>
</dbReference>
<dbReference type="CDD" id="cd01644">
    <property type="entry name" value="RT_pepA17"/>
    <property type="match status" value="1"/>
</dbReference>
<dbReference type="EnsemblMetazoa" id="AALFPA23_022689.R33677">
    <property type="protein sequence ID" value="AALFPA23_022689.P33677"/>
    <property type="gene ID" value="AALFPA23_022689"/>
</dbReference>
<dbReference type="InterPro" id="IPR040676">
    <property type="entry name" value="DUF5641"/>
</dbReference>
<dbReference type="Gene3D" id="3.30.70.270">
    <property type="match status" value="1"/>
</dbReference>
<dbReference type="SUPFAM" id="SSF56672">
    <property type="entry name" value="DNA/RNA polymerases"/>
    <property type="match status" value="1"/>
</dbReference>
<dbReference type="PANTHER" id="PTHR47331">
    <property type="entry name" value="PHD-TYPE DOMAIN-CONTAINING PROTEIN"/>
    <property type="match status" value="1"/>
</dbReference>
<dbReference type="InterPro" id="IPR000477">
    <property type="entry name" value="RT_dom"/>
</dbReference>
<name>A0ABM1ZY09_AEDAL</name>
<dbReference type="Proteomes" id="UP000069940">
    <property type="component" value="Unassembled WGS sequence"/>
</dbReference>
<protein>
    <recommendedName>
        <fullName evidence="1">Integrase catalytic domain-containing protein</fullName>
    </recommendedName>
</protein>
<dbReference type="Gene3D" id="3.10.10.10">
    <property type="entry name" value="HIV Type 1 Reverse Transcriptase, subunit A, domain 1"/>
    <property type="match status" value="1"/>
</dbReference>
<dbReference type="InterPro" id="IPR043502">
    <property type="entry name" value="DNA/RNA_pol_sf"/>
</dbReference>
<reference evidence="2" key="2">
    <citation type="submission" date="2025-05" db="UniProtKB">
        <authorList>
            <consortium name="EnsemblMetazoa"/>
        </authorList>
    </citation>
    <scope>IDENTIFICATION</scope>
    <source>
        <strain evidence="2">Foshan</strain>
    </source>
</reference>
<reference evidence="3" key="1">
    <citation type="journal article" date="2015" name="Proc. Natl. Acad. Sci. U.S.A.">
        <title>Genome sequence of the Asian Tiger mosquito, Aedes albopictus, reveals insights into its biology, genetics, and evolution.</title>
        <authorList>
            <person name="Chen X.G."/>
            <person name="Jiang X."/>
            <person name="Gu J."/>
            <person name="Xu M."/>
            <person name="Wu Y."/>
            <person name="Deng Y."/>
            <person name="Zhang C."/>
            <person name="Bonizzoni M."/>
            <person name="Dermauw W."/>
            <person name="Vontas J."/>
            <person name="Armbruster P."/>
            <person name="Huang X."/>
            <person name="Yang Y."/>
            <person name="Zhang H."/>
            <person name="He W."/>
            <person name="Peng H."/>
            <person name="Liu Y."/>
            <person name="Wu K."/>
            <person name="Chen J."/>
            <person name="Lirakis M."/>
            <person name="Topalis P."/>
            <person name="Van Leeuwen T."/>
            <person name="Hall A.B."/>
            <person name="Jiang X."/>
            <person name="Thorpe C."/>
            <person name="Mueller R.L."/>
            <person name="Sun C."/>
            <person name="Waterhouse R.M."/>
            <person name="Yan G."/>
            <person name="Tu Z.J."/>
            <person name="Fang X."/>
            <person name="James A.A."/>
        </authorList>
    </citation>
    <scope>NUCLEOTIDE SEQUENCE [LARGE SCALE GENOMIC DNA]</scope>
    <source>
        <strain evidence="3">Foshan</strain>
    </source>
</reference>
<accession>A0ABM1ZY09</accession>
<evidence type="ECO:0000313" key="3">
    <source>
        <dbReference type="Proteomes" id="UP000069940"/>
    </source>
</evidence>
<feature type="domain" description="Integrase catalytic" evidence="1">
    <location>
        <begin position="1183"/>
        <end position="1369"/>
    </location>
</feature>
<dbReference type="InterPro" id="IPR043128">
    <property type="entry name" value="Rev_trsase/Diguanyl_cyclase"/>
</dbReference>
<dbReference type="InterPro" id="IPR008042">
    <property type="entry name" value="Retrotrans_Pao"/>
</dbReference>
<dbReference type="InterPro" id="IPR036397">
    <property type="entry name" value="RNaseH_sf"/>
</dbReference>
<dbReference type="RefSeq" id="XP_062716360.1">
    <property type="nucleotide sequence ID" value="XM_062860376.1"/>
</dbReference>